<keyword evidence="7" id="KW-0805">Transcription regulation</keyword>
<dbReference type="Gene3D" id="3.40.800.20">
    <property type="entry name" value="Histone deacetylase domain"/>
    <property type="match status" value="1"/>
</dbReference>
<dbReference type="InterPro" id="IPR003084">
    <property type="entry name" value="HDAC_I/II"/>
</dbReference>
<dbReference type="PRINTS" id="PR01271">
    <property type="entry name" value="HISDACETLASE"/>
</dbReference>
<dbReference type="GO" id="GO:0031507">
    <property type="term" value="P:heterochromatin formation"/>
    <property type="evidence" value="ECO:0007669"/>
    <property type="project" value="TreeGrafter"/>
</dbReference>
<dbReference type="InterPro" id="IPR023696">
    <property type="entry name" value="Ureohydrolase_dom_sf"/>
</dbReference>
<evidence type="ECO:0000256" key="4">
    <source>
        <dbReference type="ARBA" id="ARBA00022801"/>
    </source>
</evidence>
<dbReference type="PANTHER" id="PTHR10625">
    <property type="entry name" value="HISTONE DEACETYLASE HDAC1-RELATED"/>
    <property type="match status" value="1"/>
</dbReference>
<evidence type="ECO:0000256" key="1">
    <source>
        <dbReference type="ARBA" id="ARBA00004123"/>
    </source>
</evidence>
<dbReference type="Proteomes" id="UP000694410">
    <property type="component" value="Unplaced"/>
</dbReference>
<reference evidence="16" key="1">
    <citation type="submission" date="2025-08" db="UniProtKB">
        <authorList>
            <consortium name="Ensembl"/>
        </authorList>
    </citation>
    <scope>IDENTIFICATION</scope>
</reference>
<evidence type="ECO:0000259" key="15">
    <source>
        <dbReference type="Pfam" id="PF00850"/>
    </source>
</evidence>
<dbReference type="Ensembl" id="ENSCCET00000031378.1">
    <property type="protein sequence ID" value="ENSCCEP00000020634.1"/>
    <property type="gene ID" value="ENSCCEG00000018745.1"/>
</dbReference>
<evidence type="ECO:0000256" key="12">
    <source>
        <dbReference type="ARBA" id="ARBA00049416"/>
    </source>
</evidence>
<dbReference type="Pfam" id="PF00850">
    <property type="entry name" value="Hist_deacetyl"/>
    <property type="match status" value="1"/>
</dbReference>
<dbReference type="CDD" id="cd10010">
    <property type="entry name" value="HDAC1"/>
    <property type="match status" value="1"/>
</dbReference>
<proteinExistence type="inferred from homology"/>
<keyword evidence="4" id="KW-0378">Hydrolase</keyword>
<evidence type="ECO:0000256" key="5">
    <source>
        <dbReference type="ARBA" id="ARBA00022833"/>
    </source>
</evidence>
<dbReference type="GO" id="GO:0016581">
    <property type="term" value="C:NuRD complex"/>
    <property type="evidence" value="ECO:0007669"/>
    <property type="project" value="TreeGrafter"/>
</dbReference>
<dbReference type="AlphaFoldDB" id="A0A8C0ZH94"/>
<evidence type="ECO:0000256" key="11">
    <source>
        <dbReference type="ARBA" id="ARBA00049193"/>
    </source>
</evidence>
<dbReference type="GO" id="GO:0140297">
    <property type="term" value="F:DNA-binding transcription factor binding"/>
    <property type="evidence" value="ECO:0007669"/>
    <property type="project" value="UniProtKB-ARBA"/>
</dbReference>
<keyword evidence="3" id="KW-0678">Repressor</keyword>
<evidence type="ECO:0000256" key="8">
    <source>
        <dbReference type="ARBA" id="ARBA00023163"/>
    </source>
</evidence>
<evidence type="ECO:0000256" key="3">
    <source>
        <dbReference type="ARBA" id="ARBA00022491"/>
    </source>
</evidence>
<dbReference type="InterPro" id="IPR037138">
    <property type="entry name" value="His_deacetylse_dom_sf"/>
</dbReference>
<comment type="similarity">
    <text evidence="13">Belongs to the histone deacetylase family. HD Type 1 subfamily.</text>
</comment>
<evidence type="ECO:0000256" key="9">
    <source>
        <dbReference type="ARBA" id="ARBA00023242"/>
    </source>
</evidence>
<comment type="catalytic activity">
    <reaction evidence="12">
        <text>N(6)-acetyl-L-lysyl-[histone] + H2O = L-lysyl-[histone] + acetate</text>
        <dbReference type="Rhea" id="RHEA:58196"/>
        <dbReference type="Rhea" id="RHEA-COMP:9845"/>
        <dbReference type="Rhea" id="RHEA-COMP:11338"/>
        <dbReference type="ChEBI" id="CHEBI:15377"/>
        <dbReference type="ChEBI" id="CHEBI:29969"/>
        <dbReference type="ChEBI" id="CHEBI:30089"/>
        <dbReference type="ChEBI" id="CHEBI:61930"/>
        <dbReference type="EC" id="3.5.1.98"/>
    </reaction>
    <physiologicalReaction direction="left-to-right" evidence="12">
        <dbReference type="Rhea" id="RHEA:58197"/>
    </physiologicalReaction>
</comment>
<comment type="subcellular location">
    <subcellularLocation>
        <location evidence="1">Nucleus</location>
    </subcellularLocation>
</comment>
<comment type="catalytic activity">
    <reaction evidence="10">
        <text>N(6)-acetyl-L-lysyl-[protein] + H2O = L-lysyl-[protein] + acetate</text>
        <dbReference type="Rhea" id="RHEA:58108"/>
        <dbReference type="Rhea" id="RHEA-COMP:9752"/>
        <dbReference type="Rhea" id="RHEA-COMP:10731"/>
        <dbReference type="ChEBI" id="CHEBI:15377"/>
        <dbReference type="ChEBI" id="CHEBI:29969"/>
        <dbReference type="ChEBI" id="CHEBI:30089"/>
        <dbReference type="ChEBI" id="CHEBI:61930"/>
    </reaction>
    <physiologicalReaction direction="left-to-right" evidence="10">
        <dbReference type="Rhea" id="RHEA:58109"/>
    </physiologicalReaction>
</comment>
<dbReference type="InterPro" id="IPR000286">
    <property type="entry name" value="HDACs"/>
</dbReference>
<dbReference type="EC" id="3.5.1.98" evidence="2"/>
<comment type="catalytic activity">
    <reaction evidence="11">
        <text>N(6)-(2E)-butenoyl-L-lysyl-[protein] + H2O = (2E)-2-butenoate + L-lysyl-[protein]</text>
        <dbReference type="Rhea" id="RHEA:69172"/>
        <dbReference type="Rhea" id="RHEA-COMP:9752"/>
        <dbReference type="Rhea" id="RHEA-COMP:13707"/>
        <dbReference type="ChEBI" id="CHEBI:15377"/>
        <dbReference type="ChEBI" id="CHEBI:29969"/>
        <dbReference type="ChEBI" id="CHEBI:35899"/>
        <dbReference type="ChEBI" id="CHEBI:137954"/>
    </reaction>
    <physiologicalReaction direction="left-to-right" evidence="11">
        <dbReference type="Rhea" id="RHEA:69173"/>
    </physiologicalReaction>
</comment>
<evidence type="ECO:0000256" key="14">
    <source>
        <dbReference type="SAM" id="MobiDB-lite"/>
    </source>
</evidence>
<dbReference type="GO" id="GO:0141221">
    <property type="term" value="F:histone deacetylase activity, hydrolytic mechanism"/>
    <property type="evidence" value="ECO:0007669"/>
    <property type="project" value="UniProtKB-EC"/>
</dbReference>
<evidence type="ECO:0000256" key="6">
    <source>
        <dbReference type="ARBA" id="ARBA00022853"/>
    </source>
</evidence>
<sequence>MVPLQELMINSFLLPGDVGNYYYGQGHPMKPHRIRMTHNLLLNYGLYRKMEIYRPHKANAEEMTKYHSDDYIKFLRSIRPDNMSEYSKQMQRFNVGEDCPVFDGLFEFCQLSAGGSVASAVKLNKQQTDIAVNWAGGLHHAKKSEASGFCYVNDIVLAILELLKYHQRVLYIDIDIHHGDGVEEAFYTTDRVMTVSFHKYGEYFPGTGDLRDIGAGKGKYYAVNYPLRDGIDDESYEAIFKPVISKVMETFQPSAVVLQCGSDSLSGDRLGCFNLTIKGHAKCVEFVKSFNLPMLMLGGGGYTIRNVARCWTYETAVALDTEIPNELPYNDYFEYFGPDFKLHISPSNMTNQNTNEYLEKIKQRLFENLRMLPHAPGVQMQPIPEDAVQEDSGDEEEDDPEKRISSRCWELNSAGRSPKPSGIHELFMRMQGLDPILTPGFIPLGLWGHPKSNPWAWDFVEPPESPGRGWSFPSGSAPGFDLCDLNPFPPPCWDFIGQSTAGSLLPGDFHIGKNSGFQGRIPGVAECWDRILGRILGVIPAVENGVFYPAWPLGSGRQIWQWEAGSKAAVRSRHPTVPNPSCPCDLGALGMNSEMQQVPK</sequence>
<keyword evidence="17" id="KW-1185">Reference proteome</keyword>
<dbReference type="SUPFAM" id="SSF52768">
    <property type="entry name" value="Arginase/deacetylase"/>
    <property type="match status" value="1"/>
</dbReference>
<evidence type="ECO:0000256" key="10">
    <source>
        <dbReference type="ARBA" id="ARBA00049136"/>
    </source>
</evidence>
<gene>
    <name evidence="16" type="primary">HDAC1</name>
</gene>
<accession>A0A8C0ZH94</accession>
<evidence type="ECO:0000313" key="16">
    <source>
        <dbReference type="Ensembl" id="ENSCCEP00000020634.1"/>
    </source>
</evidence>
<dbReference type="FunFam" id="3.40.800.20:FF:000003">
    <property type="entry name" value="Histone deacetylase"/>
    <property type="match status" value="1"/>
</dbReference>
<protein>
    <recommendedName>
        <fullName evidence="2">histone deacetylase</fullName>
        <ecNumber evidence="2">3.5.1.98</ecNumber>
    </recommendedName>
</protein>
<feature type="domain" description="Histone deacetylase" evidence="15">
    <location>
        <begin position="27"/>
        <end position="317"/>
    </location>
</feature>
<keyword evidence="9" id="KW-0539">Nucleus</keyword>
<name>A0A8C0ZH94_CYACU</name>
<evidence type="ECO:0000256" key="2">
    <source>
        <dbReference type="ARBA" id="ARBA00012111"/>
    </source>
</evidence>
<dbReference type="InterPro" id="IPR023801">
    <property type="entry name" value="His_deacetylse_dom"/>
</dbReference>
<feature type="compositionally biased region" description="Acidic residues" evidence="14">
    <location>
        <begin position="387"/>
        <end position="399"/>
    </location>
</feature>
<evidence type="ECO:0000256" key="13">
    <source>
        <dbReference type="ARBA" id="ARBA00061569"/>
    </source>
</evidence>
<dbReference type="GO" id="GO:0005737">
    <property type="term" value="C:cytoplasm"/>
    <property type="evidence" value="ECO:0007669"/>
    <property type="project" value="UniProtKB-ARBA"/>
</dbReference>
<keyword evidence="5" id="KW-0862">Zinc</keyword>
<organism evidence="16 17">
    <name type="scientific">Cyanistes caeruleus</name>
    <name type="common">Eurasian blue tit</name>
    <name type="synonym">Parus caeruleus</name>
    <dbReference type="NCBI Taxonomy" id="156563"/>
    <lineage>
        <taxon>Eukaryota</taxon>
        <taxon>Metazoa</taxon>
        <taxon>Chordata</taxon>
        <taxon>Craniata</taxon>
        <taxon>Vertebrata</taxon>
        <taxon>Euteleostomi</taxon>
        <taxon>Archelosauria</taxon>
        <taxon>Archosauria</taxon>
        <taxon>Dinosauria</taxon>
        <taxon>Saurischia</taxon>
        <taxon>Theropoda</taxon>
        <taxon>Coelurosauria</taxon>
        <taxon>Aves</taxon>
        <taxon>Neognathae</taxon>
        <taxon>Neoaves</taxon>
        <taxon>Telluraves</taxon>
        <taxon>Australaves</taxon>
        <taxon>Passeriformes</taxon>
        <taxon>Paridae</taxon>
        <taxon>Cyanistes</taxon>
    </lineage>
</organism>
<keyword evidence="8" id="KW-0804">Transcription</keyword>
<dbReference type="PRINTS" id="PR01270">
    <property type="entry name" value="HDASUPER"/>
</dbReference>
<keyword evidence="6" id="KW-0156">Chromatin regulator</keyword>
<evidence type="ECO:0000313" key="17">
    <source>
        <dbReference type="Proteomes" id="UP000694410"/>
    </source>
</evidence>
<dbReference type="PANTHER" id="PTHR10625:SF49">
    <property type="entry name" value="HISTONE DEACETYLASE 1"/>
    <property type="match status" value="1"/>
</dbReference>
<reference evidence="16" key="2">
    <citation type="submission" date="2025-09" db="UniProtKB">
        <authorList>
            <consortium name="Ensembl"/>
        </authorList>
    </citation>
    <scope>IDENTIFICATION</scope>
</reference>
<evidence type="ECO:0000256" key="7">
    <source>
        <dbReference type="ARBA" id="ARBA00023015"/>
    </source>
</evidence>
<feature type="region of interest" description="Disordered" evidence="14">
    <location>
        <begin position="376"/>
        <end position="420"/>
    </location>
</feature>